<dbReference type="Proteomes" id="UP000198728">
    <property type="component" value="Unassembled WGS sequence"/>
</dbReference>
<accession>A0A1I1HGN3</accession>
<protein>
    <submittedName>
        <fullName evidence="2">Uncharacterized protein</fullName>
    </submittedName>
</protein>
<dbReference type="AlphaFoldDB" id="A0A1I1HGN3"/>
<dbReference type="EMBL" id="FOLG01000003">
    <property type="protein sequence ID" value="SFC23001.1"/>
    <property type="molecule type" value="Genomic_DNA"/>
</dbReference>
<name>A0A1I1HGN3_9RHOB</name>
<keyword evidence="3" id="KW-1185">Reference proteome</keyword>
<evidence type="ECO:0000256" key="1">
    <source>
        <dbReference type="SAM" id="MobiDB-lite"/>
    </source>
</evidence>
<reference evidence="2 3" key="1">
    <citation type="submission" date="2016-10" db="EMBL/GenBank/DDBJ databases">
        <authorList>
            <person name="de Groot N.N."/>
        </authorList>
    </citation>
    <scope>NUCLEOTIDE SEQUENCE [LARGE SCALE GENOMIC DNA]</scope>
    <source>
        <strain evidence="2 3">DSM 19548</strain>
    </source>
</reference>
<sequence>MKGWLGGVAGVATALSVGSGDPAVAAVGQDRGKAEDAADGASQKAADGPHGTG</sequence>
<organism evidence="2 3">
    <name type="scientific">Tropicimonas isoalkanivorans</name>
    <dbReference type="NCBI Taxonomy" id="441112"/>
    <lineage>
        <taxon>Bacteria</taxon>
        <taxon>Pseudomonadati</taxon>
        <taxon>Pseudomonadota</taxon>
        <taxon>Alphaproteobacteria</taxon>
        <taxon>Rhodobacterales</taxon>
        <taxon>Roseobacteraceae</taxon>
        <taxon>Tropicimonas</taxon>
    </lineage>
</organism>
<gene>
    <name evidence="2" type="ORF">SAMN04488094_103145</name>
</gene>
<dbReference type="STRING" id="441112.SAMN04488094_103145"/>
<evidence type="ECO:0000313" key="2">
    <source>
        <dbReference type="EMBL" id="SFC23001.1"/>
    </source>
</evidence>
<proteinExistence type="predicted"/>
<feature type="region of interest" description="Disordered" evidence="1">
    <location>
        <begin position="19"/>
        <end position="53"/>
    </location>
</feature>
<evidence type="ECO:0000313" key="3">
    <source>
        <dbReference type="Proteomes" id="UP000198728"/>
    </source>
</evidence>